<keyword evidence="2" id="KW-1185">Reference proteome</keyword>
<organism evidence="1 2">
    <name type="scientific">Hymenochirus boettgeri</name>
    <name type="common">Congo dwarf clawed frog</name>
    <dbReference type="NCBI Taxonomy" id="247094"/>
    <lineage>
        <taxon>Eukaryota</taxon>
        <taxon>Metazoa</taxon>
        <taxon>Chordata</taxon>
        <taxon>Craniata</taxon>
        <taxon>Vertebrata</taxon>
        <taxon>Euteleostomi</taxon>
        <taxon>Amphibia</taxon>
        <taxon>Batrachia</taxon>
        <taxon>Anura</taxon>
        <taxon>Pipoidea</taxon>
        <taxon>Pipidae</taxon>
        <taxon>Pipinae</taxon>
        <taxon>Hymenochirus</taxon>
    </lineage>
</organism>
<accession>A0A8T2JAE0</accession>
<protein>
    <submittedName>
        <fullName evidence="1">Uncharacterized protein</fullName>
    </submittedName>
</protein>
<evidence type="ECO:0000313" key="1">
    <source>
        <dbReference type="EMBL" id="KAG8440537.1"/>
    </source>
</evidence>
<dbReference type="Proteomes" id="UP000812440">
    <property type="component" value="Chromosome 3"/>
</dbReference>
<reference evidence="1" key="1">
    <citation type="thesis" date="2020" institute="ProQuest LLC" country="789 East Eisenhower Parkway, Ann Arbor, MI, USA">
        <title>Comparative Genomics and Chromosome Evolution.</title>
        <authorList>
            <person name="Mudd A.B."/>
        </authorList>
    </citation>
    <scope>NUCLEOTIDE SEQUENCE</scope>
    <source>
        <strain evidence="1">Female2</strain>
        <tissue evidence="1">Blood</tissue>
    </source>
</reference>
<gene>
    <name evidence="1" type="ORF">GDO86_006326</name>
</gene>
<dbReference type="AlphaFoldDB" id="A0A8T2JAE0"/>
<name>A0A8T2JAE0_9PIPI</name>
<dbReference type="EMBL" id="JAACNH010000006">
    <property type="protein sequence ID" value="KAG8440537.1"/>
    <property type="molecule type" value="Genomic_DNA"/>
</dbReference>
<sequence length="99" mass="10872">MNNGLSNAFCDNLQVWDTVSTGFRCEYICIGIIDMIYGDVYVQNCCLSMSTVYICGSDFGDYMCDMYCMAARQLESVACPVCIGGCGECSDVGRTEVCR</sequence>
<proteinExistence type="predicted"/>
<evidence type="ECO:0000313" key="2">
    <source>
        <dbReference type="Proteomes" id="UP000812440"/>
    </source>
</evidence>
<comment type="caution">
    <text evidence="1">The sequence shown here is derived from an EMBL/GenBank/DDBJ whole genome shotgun (WGS) entry which is preliminary data.</text>
</comment>